<dbReference type="EMBL" id="FWXH01000002">
    <property type="protein sequence ID" value="SMC18733.1"/>
    <property type="molecule type" value="Genomic_DNA"/>
</dbReference>
<evidence type="ECO:0000313" key="1">
    <source>
        <dbReference type="EMBL" id="SMC18733.1"/>
    </source>
</evidence>
<reference evidence="1 2" key="1">
    <citation type="submission" date="2017-04" db="EMBL/GenBank/DDBJ databases">
        <authorList>
            <person name="Afonso C.L."/>
            <person name="Miller P.J."/>
            <person name="Scott M.A."/>
            <person name="Spackman E."/>
            <person name="Goraichik I."/>
            <person name="Dimitrov K.M."/>
            <person name="Suarez D.L."/>
            <person name="Swayne D.E."/>
        </authorList>
    </citation>
    <scope>NUCLEOTIDE SEQUENCE [LARGE SCALE GENOMIC DNA]</scope>
    <source>
        <strain evidence="1 2">DSM 12555</strain>
    </source>
</reference>
<dbReference type="GO" id="GO:0006313">
    <property type="term" value="P:DNA transposition"/>
    <property type="evidence" value="ECO:0007669"/>
    <property type="project" value="InterPro"/>
</dbReference>
<protein>
    <submittedName>
        <fullName evidence="1">Transposase</fullName>
    </submittedName>
</protein>
<dbReference type="Pfam" id="PF01527">
    <property type="entry name" value="HTH_Tnp_1"/>
    <property type="match status" value="1"/>
</dbReference>
<keyword evidence="2" id="KW-1185">Reference proteome</keyword>
<evidence type="ECO:0000313" key="2">
    <source>
        <dbReference type="Proteomes" id="UP000192468"/>
    </source>
</evidence>
<accession>A0A1W1X4J0</accession>
<dbReference type="GO" id="GO:0004803">
    <property type="term" value="F:transposase activity"/>
    <property type="evidence" value="ECO:0007669"/>
    <property type="project" value="InterPro"/>
</dbReference>
<sequence>MKKKTYEENFKTKIIRLHLEEGRTIKSLSEKYEIHKKITCFFS</sequence>
<gene>
    <name evidence="1" type="ORF">SAMN02745134_00650</name>
</gene>
<dbReference type="Proteomes" id="UP000192468">
    <property type="component" value="Unassembled WGS sequence"/>
</dbReference>
<dbReference type="GO" id="GO:0003677">
    <property type="term" value="F:DNA binding"/>
    <property type="evidence" value="ECO:0007669"/>
    <property type="project" value="InterPro"/>
</dbReference>
<name>A0A1W1X4J0_9CLOT</name>
<dbReference type="SUPFAM" id="SSF46689">
    <property type="entry name" value="Homeodomain-like"/>
    <property type="match status" value="1"/>
</dbReference>
<dbReference type="RefSeq" id="WP_139795956.1">
    <property type="nucleotide sequence ID" value="NZ_FWXH01000002.1"/>
</dbReference>
<organism evidence="1 2">
    <name type="scientific">Clostridium acidisoli DSM 12555</name>
    <dbReference type="NCBI Taxonomy" id="1121291"/>
    <lineage>
        <taxon>Bacteria</taxon>
        <taxon>Bacillati</taxon>
        <taxon>Bacillota</taxon>
        <taxon>Clostridia</taxon>
        <taxon>Eubacteriales</taxon>
        <taxon>Clostridiaceae</taxon>
        <taxon>Clostridium</taxon>
    </lineage>
</organism>
<proteinExistence type="predicted"/>
<dbReference type="OrthoDB" id="568465at2"/>
<dbReference type="AlphaFoldDB" id="A0A1W1X4J0"/>
<dbReference type="InterPro" id="IPR009057">
    <property type="entry name" value="Homeodomain-like_sf"/>
</dbReference>
<dbReference type="InterPro" id="IPR002514">
    <property type="entry name" value="Transposase_8"/>
</dbReference>